<name>A0A5N0TGF3_9GAMM</name>
<evidence type="ECO:0000313" key="5">
    <source>
        <dbReference type="Proteomes" id="UP000325372"/>
    </source>
</evidence>
<evidence type="ECO:0000259" key="3">
    <source>
        <dbReference type="PROSITE" id="PS50110"/>
    </source>
</evidence>
<comment type="caution">
    <text evidence="4">The sequence shown here is derived from an EMBL/GenBank/DDBJ whole genome shotgun (WGS) entry which is preliminary data.</text>
</comment>
<dbReference type="RefSeq" id="WP_150863116.1">
    <property type="nucleotide sequence ID" value="NZ_VYXP01000002.1"/>
</dbReference>
<dbReference type="InterPro" id="IPR011006">
    <property type="entry name" value="CheY-like_superfamily"/>
</dbReference>
<organism evidence="4 5">
    <name type="scientific">Marinihelvus fidelis</name>
    <dbReference type="NCBI Taxonomy" id="2613842"/>
    <lineage>
        <taxon>Bacteria</taxon>
        <taxon>Pseudomonadati</taxon>
        <taxon>Pseudomonadota</taxon>
        <taxon>Gammaproteobacteria</taxon>
        <taxon>Chromatiales</taxon>
        <taxon>Wenzhouxiangellaceae</taxon>
        <taxon>Marinihelvus</taxon>
    </lineage>
</organism>
<dbReference type="GO" id="GO:0000160">
    <property type="term" value="P:phosphorelay signal transduction system"/>
    <property type="evidence" value="ECO:0007669"/>
    <property type="project" value="InterPro"/>
</dbReference>
<dbReference type="EMBL" id="VYXP01000002">
    <property type="protein sequence ID" value="KAA9133554.1"/>
    <property type="molecule type" value="Genomic_DNA"/>
</dbReference>
<reference evidence="4 5" key="1">
    <citation type="submission" date="2019-09" db="EMBL/GenBank/DDBJ databases">
        <title>Wenzhouxiangella sp. Genome sequencing and assembly.</title>
        <authorList>
            <person name="Zhang R."/>
        </authorList>
    </citation>
    <scope>NUCLEOTIDE SEQUENCE [LARGE SCALE GENOMIC DNA]</scope>
    <source>
        <strain evidence="4 5">W260</strain>
    </source>
</reference>
<accession>A0A5N0TGF3</accession>
<dbReference type="InterPro" id="IPR001789">
    <property type="entry name" value="Sig_transdc_resp-reg_receiver"/>
</dbReference>
<dbReference type="Gene3D" id="3.40.50.2300">
    <property type="match status" value="1"/>
</dbReference>
<evidence type="ECO:0000256" key="2">
    <source>
        <dbReference type="PROSITE-ProRule" id="PRU00169"/>
    </source>
</evidence>
<gene>
    <name evidence="4" type="ORF">F3N42_04185</name>
</gene>
<dbReference type="PANTHER" id="PTHR44591:SF3">
    <property type="entry name" value="RESPONSE REGULATORY DOMAIN-CONTAINING PROTEIN"/>
    <property type="match status" value="1"/>
</dbReference>
<keyword evidence="5" id="KW-1185">Reference proteome</keyword>
<feature type="modified residue" description="4-aspartylphosphate" evidence="2">
    <location>
        <position position="58"/>
    </location>
</feature>
<dbReference type="SMART" id="SM00448">
    <property type="entry name" value="REC"/>
    <property type="match status" value="1"/>
</dbReference>
<dbReference type="Pfam" id="PF00072">
    <property type="entry name" value="Response_reg"/>
    <property type="match status" value="1"/>
</dbReference>
<evidence type="ECO:0000313" key="4">
    <source>
        <dbReference type="EMBL" id="KAA9133554.1"/>
    </source>
</evidence>
<feature type="domain" description="Response regulatory" evidence="3">
    <location>
        <begin position="9"/>
        <end position="123"/>
    </location>
</feature>
<dbReference type="InterPro" id="IPR050595">
    <property type="entry name" value="Bact_response_regulator"/>
</dbReference>
<keyword evidence="1 2" id="KW-0597">Phosphoprotein</keyword>
<proteinExistence type="predicted"/>
<sequence>MDSEKTATRILVVEDNDTARDAIREFLDLSGYQVACAGSADEALSEAEKLHPDILVSDWQLKGQRDGVDVARELQDRFGVLVVFITGNALEPLRRSAADINVARYLRKPVSLPRLARLIGELPAA</sequence>
<dbReference type="PANTHER" id="PTHR44591">
    <property type="entry name" value="STRESS RESPONSE REGULATOR PROTEIN 1"/>
    <property type="match status" value="1"/>
</dbReference>
<dbReference type="PROSITE" id="PS50110">
    <property type="entry name" value="RESPONSE_REGULATORY"/>
    <property type="match status" value="1"/>
</dbReference>
<dbReference type="SUPFAM" id="SSF52172">
    <property type="entry name" value="CheY-like"/>
    <property type="match status" value="1"/>
</dbReference>
<protein>
    <submittedName>
        <fullName evidence="4">Response regulator</fullName>
    </submittedName>
</protein>
<dbReference type="Proteomes" id="UP000325372">
    <property type="component" value="Unassembled WGS sequence"/>
</dbReference>
<evidence type="ECO:0000256" key="1">
    <source>
        <dbReference type="ARBA" id="ARBA00022553"/>
    </source>
</evidence>
<dbReference type="AlphaFoldDB" id="A0A5N0TGF3"/>